<dbReference type="InterPro" id="IPR032466">
    <property type="entry name" value="Metal_Hydrolase"/>
</dbReference>
<dbReference type="SUPFAM" id="SSF51556">
    <property type="entry name" value="Metallo-dependent hydrolases"/>
    <property type="match status" value="1"/>
</dbReference>
<dbReference type="EMBL" id="CP035631">
    <property type="protein sequence ID" value="WFF41464.1"/>
    <property type="molecule type" value="Genomic_DNA"/>
</dbReference>
<gene>
    <name evidence="2" type="ORF">EVC62_08065</name>
</gene>
<proteinExistence type="predicted"/>
<dbReference type="PANTHER" id="PTHR35563:SF2">
    <property type="entry name" value="BARREL METAL-DEPENDENT HYDROLASE, PUTATIVE (AFU_ORTHOLOGUE AFUA_1G16240)-RELATED"/>
    <property type="match status" value="1"/>
</dbReference>
<evidence type="ECO:0000313" key="2">
    <source>
        <dbReference type="EMBL" id="WFF41464.1"/>
    </source>
</evidence>
<feature type="domain" description="Amidohydrolase-related" evidence="1">
    <location>
        <begin position="11"/>
        <end position="272"/>
    </location>
</feature>
<organism evidence="2 3">
    <name type="scientific">Salinicola endophyticus</name>
    <dbReference type="NCBI Taxonomy" id="1949083"/>
    <lineage>
        <taxon>Bacteria</taxon>
        <taxon>Pseudomonadati</taxon>
        <taxon>Pseudomonadota</taxon>
        <taxon>Gammaproteobacteria</taxon>
        <taxon>Oceanospirillales</taxon>
        <taxon>Halomonadaceae</taxon>
        <taxon>Salinicola</taxon>
    </lineage>
</organism>
<evidence type="ECO:0000259" key="1">
    <source>
        <dbReference type="Pfam" id="PF04909"/>
    </source>
</evidence>
<dbReference type="PANTHER" id="PTHR35563">
    <property type="entry name" value="BARREL METAL-DEPENDENT HYDROLASE, PUTATIVE (AFU_ORTHOLOGUE AFUA_1G16240)-RELATED"/>
    <property type="match status" value="1"/>
</dbReference>
<dbReference type="InterPro" id="IPR006680">
    <property type="entry name" value="Amidohydro-rel"/>
</dbReference>
<dbReference type="InterPro" id="IPR052358">
    <property type="entry name" value="Aro_Compnd_Degr_Hydrolases"/>
</dbReference>
<sequence>MHSTAKVVTGVDTHAHIFQRDLPLAEGRRYSPDYDAKVETYLAHLDRCGLSHGVLVQPSFLGTDNDYLVAALRRYPERLRGTAVVEPTISAAALDTLADAGVVSVRLNLIGKTLDDYASAAWQRFFTDLARRRWSVEIQRGMEDLDSVVAPILGAGCDVVIDHFGLPGGEIDPVNPAHRALLSRMAYQPLWVKLSATYRSRSSLDQASRSIERLRDAYGHSENLLWGSDWPHTRFEADTDYDAQFALLERLLPDPVERRLVLVDNPARLFRIALSGE</sequence>
<reference evidence="2 3" key="1">
    <citation type="submission" date="2019-01" db="EMBL/GenBank/DDBJ databases">
        <title>Genome sequence of Salinicola endophyticus REST5.</title>
        <authorList>
            <person name="Nascimento F.X."/>
        </authorList>
    </citation>
    <scope>NUCLEOTIDE SEQUENCE [LARGE SCALE GENOMIC DNA]</scope>
    <source>
        <strain evidence="2 3">REST5</strain>
    </source>
</reference>
<dbReference type="Gene3D" id="3.20.20.140">
    <property type="entry name" value="Metal-dependent hydrolases"/>
    <property type="match status" value="1"/>
</dbReference>
<keyword evidence="3" id="KW-1185">Reference proteome</keyword>
<accession>A0ABY8FF67</accession>
<dbReference type="RefSeq" id="WP_110690850.1">
    <property type="nucleotide sequence ID" value="NZ_CP035631.1"/>
</dbReference>
<protein>
    <submittedName>
        <fullName evidence="2">Amidohydrolase</fullName>
    </submittedName>
</protein>
<evidence type="ECO:0000313" key="3">
    <source>
        <dbReference type="Proteomes" id="UP001321526"/>
    </source>
</evidence>
<dbReference type="Proteomes" id="UP001321526">
    <property type="component" value="Chromosome"/>
</dbReference>
<name>A0ABY8FF67_9GAMM</name>
<dbReference type="Pfam" id="PF04909">
    <property type="entry name" value="Amidohydro_2"/>
    <property type="match status" value="1"/>
</dbReference>